<name>A0AAV7MF10_PLEWA</name>
<evidence type="ECO:0000313" key="1">
    <source>
        <dbReference type="EMBL" id="KAJ1101072.1"/>
    </source>
</evidence>
<sequence length="183" mass="20764">MNSLNYLARNGKNTGALKMQHIPLKIKASWKLRAAEDSSILYSCWQEVEAQQFSNVKETWGSYLNHVIISLGMEGVWKRNIGKAAYNRLVNITVCSLSLITDKAILDKRRHAWAVLGSYSTLSLQEYLADHFSVHHKHQFLLYRMGFFDTIVLPGKASISTKTAAYAAIIKNLCRMPFVFVPL</sequence>
<comment type="caution">
    <text evidence="1">The sequence shown here is derived from an EMBL/GenBank/DDBJ whole genome shotgun (WGS) entry which is preliminary data.</text>
</comment>
<accession>A0AAV7MF10</accession>
<evidence type="ECO:0000313" key="2">
    <source>
        <dbReference type="Proteomes" id="UP001066276"/>
    </source>
</evidence>
<keyword evidence="2" id="KW-1185">Reference proteome</keyword>
<organism evidence="1 2">
    <name type="scientific">Pleurodeles waltl</name>
    <name type="common">Iberian ribbed newt</name>
    <dbReference type="NCBI Taxonomy" id="8319"/>
    <lineage>
        <taxon>Eukaryota</taxon>
        <taxon>Metazoa</taxon>
        <taxon>Chordata</taxon>
        <taxon>Craniata</taxon>
        <taxon>Vertebrata</taxon>
        <taxon>Euteleostomi</taxon>
        <taxon>Amphibia</taxon>
        <taxon>Batrachia</taxon>
        <taxon>Caudata</taxon>
        <taxon>Salamandroidea</taxon>
        <taxon>Salamandridae</taxon>
        <taxon>Pleurodelinae</taxon>
        <taxon>Pleurodeles</taxon>
    </lineage>
</organism>
<protein>
    <submittedName>
        <fullName evidence="1">Uncharacterized protein</fullName>
    </submittedName>
</protein>
<gene>
    <name evidence="1" type="ORF">NDU88_006146</name>
</gene>
<dbReference type="Proteomes" id="UP001066276">
    <property type="component" value="Chromosome 10"/>
</dbReference>
<dbReference type="EMBL" id="JANPWB010000014">
    <property type="protein sequence ID" value="KAJ1101072.1"/>
    <property type="molecule type" value="Genomic_DNA"/>
</dbReference>
<proteinExistence type="predicted"/>
<dbReference type="AlphaFoldDB" id="A0AAV7MF10"/>
<reference evidence="1" key="1">
    <citation type="journal article" date="2022" name="bioRxiv">
        <title>Sequencing and chromosome-scale assembly of the giantPleurodeles waltlgenome.</title>
        <authorList>
            <person name="Brown T."/>
            <person name="Elewa A."/>
            <person name="Iarovenko S."/>
            <person name="Subramanian E."/>
            <person name="Araus A.J."/>
            <person name="Petzold A."/>
            <person name="Susuki M."/>
            <person name="Suzuki K.-i.T."/>
            <person name="Hayashi T."/>
            <person name="Toyoda A."/>
            <person name="Oliveira C."/>
            <person name="Osipova E."/>
            <person name="Leigh N.D."/>
            <person name="Simon A."/>
            <person name="Yun M.H."/>
        </authorList>
    </citation>
    <scope>NUCLEOTIDE SEQUENCE</scope>
    <source>
        <strain evidence="1">20211129_DDA</strain>
        <tissue evidence="1">Liver</tissue>
    </source>
</reference>